<gene>
    <name evidence="5" type="ORF">Aru02nite_72100</name>
</gene>
<keyword evidence="1" id="KW-0732">Signal</keyword>
<keyword evidence="3" id="KW-1133">Transmembrane helix</keyword>
<feature type="domain" description="DUF4352" evidence="4">
    <location>
        <begin position="80"/>
        <end position="202"/>
    </location>
</feature>
<dbReference type="InterPro" id="IPR029050">
    <property type="entry name" value="Immunoprotect_excell_Ig-like"/>
</dbReference>
<dbReference type="AlphaFoldDB" id="A0A8J3JDG5"/>
<dbReference type="InterPro" id="IPR029051">
    <property type="entry name" value="DUF4352"/>
</dbReference>
<proteinExistence type="predicted"/>
<name>A0A8J3JDG5_9ACTN</name>
<evidence type="ECO:0000256" key="2">
    <source>
        <dbReference type="SAM" id="MobiDB-lite"/>
    </source>
</evidence>
<protein>
    <submittedName>
        <fullName evidence="5">Mpr protein</fullName>
    </submittedName>
</protein>
<feature type="compositionally biased region" description="Pro residues" evidence="2">
    <location>
        <begin position="1"/>
        <end position="19"/>
    </location>
</feature>
<evidence type="ECO:0000313" key="6">
    <source>
        <dbReference type="Proteomes" id="UP000612808"/>
    </source>
</evidence>
<feature type="region of interest" description="Disordered" evidence="2">
    <location>
        <begin position="1"/>
        <end position="21"/>
    </location>
</feature>
<dbReference type="EMBL" id="BOMB01000057">
    <property type="protein sequence ID" value="GID16321.1"/>
    <property type="molecule type" value="Genomic_DNA"/>
</dbReference>
<organism evidence="5 6">
    <name type="scientific">Actinocatenispora rupis</name>
    <dbReference type="NCBI Taxonomy" id="519421"/>
    <lineage>
        <taxon>Bacteria</taxon>
        <taxon>Bacillati</taxon>
        <taxon>Actinomycetota</taxon>
        <taxon>Actinomycetes</taxon>
        <taxon>Micromonosporales</taxon>
        <taxon>Micromonosporaceae</taxon>
        <taxon>Actinocatenispora</taxon>
    </lineage>
</organism>
<keyword evidence="6" id="KW-1185">Reference proteome</keyword>
<dbReference type="Gene3D" id="2.60.40.1240">
    <property type="match status" value="1"/>
</dbReference>
<evidence type="ECO:0000256" key="3">
    <source>
        <dbReference type="SAM" id="Phobius"/>
    </source>
</evidence>
<comment type="caution">
    <text evidence="5">The sequence shown here is derived from an EMBL/GenBank/DDBJ whole genome shotgun (WGS) entry which is preliminary data.</text>
</comment>
<keyword evidence="3" id="KW-0472">Membrane</keyword>
<accession>A0A8J3JDG5</accession>
<sequence length="208" mass="21611">MVTTPMGPPYHGPPAPPTPPKKRHTGLIVALSVLGAFVLLCGGIGIAVVSSLSHTGSSNDAGSAGKPGVRDTHTTTSAHVGTPARDGSFEFVVKKVHCGVSRIGSTYLGKTAQGQYCVVTMTVRNIKSDPQTFDSSNQYAYDRAGHRLGADTEGDLYLENGNSAFLNDINPGNTATGDIAFDIPKTAGIARFELHDSPFSAGVTVTNP</sequence>
<evidence type="ECO:0000313" key="5">
    <source>
        <dbReference type="EMBL" id="GID16321.1"/>
    </source>
</evidence>
<feature type="region of interest" description="Disordered" evidence="2">
    <location>
        <begin position="54"/>
        <end position="81"/>
    </location>
</feature>
<evidence type="ECO:0000259" key="4">
    <source>
        <dbReference type="Pfam" id="PF11611"/>
    </source>
</evidence>
<dbReference type="Proteomes" id="UP000612808">
    <property type="component" value="Unassembled WGS sequence"/>
</dbReference>
<reference evidence="5" key="1">
    <citation type="submission" date="2021-01" db="EMBL/GenBank/DDBJ databases">
        <title>Whole genome shotgun sequence of Actinocatenispora rupis NBRC 107355.</title>
        <authorList>
            <person name="Komaki H."/>
            <person name="Tamura T."/>
        </authorList>
    </citation>
    <scope>NUCLEOTIDE SEQUENCE</scope>
    <source>
        <strain evidence="5">NBRC 107355</strain>
    </source>
</reference>
<feature type="transmembrane region" description="Helical" evidence="3">
    <location>
        <begin position="27"/>
        <end position="49"/>
    </location>
</feature>
<evidence type="ECO:0000256" key="1">
    <source>
        <dbReference type="ARBA" id="ARBA00022729"/>
    </source>
</evidence>
<dbReference type="Pfam" id="PF11611">
    <property type="entry name" value="DUF4352"/>
    <property type="match status" value="1"/>
</dbReference>
<keyword evidence="3" id="KW-0812">Transmembrane</keyword>
<dbReference type="RefSeq" id="WP_203664996.1">
    <property type="nucleotide sequence ID" value="NZ_BAAAZM010000001.1"/>
</dbReference>